<evidence type="ECO:0000313" key="1">
    <source>
        <dbReference type="EMBL" id="KAJ8310418.1"/>
    </source>
</evidence>
<evidence type="ECO:0000313" key="2">
    <source>
        <dbReference type="Proteomes" id="UP001217089"/>
    </source>
</evidence>
<keyword evidence="2" id="KW-1185">Reference proteome</keyword>
<comment type="caution">
    <text evidence="1">The sequence shown here is derived from an EMBL/GenBank/DDBJ whole genome shotgun (WGS) entry which is preliminary data.</text>
</comment>
<protein>
    <submittedName>
        <fullName evidence="1">Uncharacterized protein</fullName>
    </submittedName>
</protein>
<dbReference type="EMBL" id="JARBDR010000640">
    <property type="protein sequence ID" value="KAJ8310418.1"/>
    <property type="molecule type" value="Genomic_DNA"/>
</dbReference>
<name>A0ABQ9EZ37_TEGGR</name>
<dbReference type="Proteomes" id="UP001217089">
    <property type="component" value="Unassembled WGS sequence"/>
</dbReference>
<proteinExistence type="predicted"/>
<sequence>MLKRNVIPYSDNNKHRLLYIKRRMSSLNLTCKSLKIRCIGFKKQNIVQALQNAYTFYTGVKSESIRKV</sequence>
<organism evidence="1 2">
    <name type="scientific">Tegillarca granosa</name>
    <name type="common">Malaysian cockle</name>
    <name type="synonym">Anadara granosa</name>
    <dbReference type="NCBI Taxonomy" id="220873"/>
    <lineage>
        <taxon>Eukaryota</taxon>
        <taxon>Metazoa</taxon>
        <taxon>Spiralia</taxon>
        <taxon>Lophotrochozoa</taxon>
        <taxon>Mollusca</taxon>
        <taxon>Bivalvia</taxon>
        <taxon>Autobranchia</taxon>
        <taxon>Pteriomorphia</taxon>
        <taxon>Arcoida</taxon>
        <taxon>Arcoidea</taxon>
        <taxon>Arcidae</taxon>
        <taxon>Tegillarca</taxon>
    </lineage>
</organism>
<accession>A0ABQ9EZ37</accession>
<gene>
    <name evidence="1" type="ORF">KUTeg_012283</name>
</gene>
<reference evidence="1 2" key="1">
    <citation type="submission" date="2022-12" db="EMBL/GenBank/DDBJ databases">
        <title>Chromosome-level genome of Tegillarca granosa.</title>
        <authorList>
            <person name="Kim J."/>
        </authorList>
    </citation>
    <scope>NUCLEOTIDE SEQUENCE [LARGE SCALE GENOMIC DNA]</scope>
    <source>
        <strain evidence="1">Teg-2019</strain>
        <tissue evidence="1">Adductor muscle</tissue>
    </source>
</reference>